<feature type="transmembrane region" description="Helical" evidence="1">
    <location>
        <begin position="366"/>
        <end position="383"/>
    </location>
</feature>
<proteinExistence type="predicted"/>
<protein>
    <submittedName>
        <fullName evidence="2">Uncharacterized protein</fullName>
    </submittedName>
</protein>
<dbReference type="AlphaFoldDB" id="A0A0G0XH46"/>
<evidence type="ECO:0000313" key="2">
    <source>
        <dbReference type="EMBL" id="KKS24174.1"/>
    </source>
</evidence>
<gene>
    <name evidence="2" type="ORF">UU83_C0029G0002</name>
</gene>
<name>A0A0G0XH46_9BACT</name>
<feature type="transmembrane region" description="Helical" evidence="1">
    <location>
        <begin position="245"/>
        <end position="262"/>
    </location>
</feature>
<reference evidence="2 3" key="1">
    <citation type="journal article" date="2015" name="Nature">
        <title>rRNA introns, odd ribosomes, and small enigmatic genomes across a large radiation of phyla.</title>
        <authorList>
            <person name="Brown C.T."/>
            <person name="Hug L.A."/>
            <person name="Thomas B.C."/>
            <person name="Sharon I."/>
            <person name="Castelle C.J."/>
            <person name="Singh A."/>
            <person name="Wilkins M.J."/>
            <person name="Williams K.H."/>
            <person name="Banfield J.F."/>
        </authorList>
    </citation>
    <scope>NUCLEOTIDE SEQUENCE [LARGE SCALE GENOMIC DNA]</scope>
</reference>
<keyword evidence="1" id="KW-1133">Transmembrane helix</keyword>
<dbReference type="EMBL" id="LCCD01000029">
    <property type="protein sequence ID" value="KKS24174.1"/>
    <property type="molecule type" value="Genomic_DNA"/>
</dbReference>
<accession>A0A0G0XH46</accession>
<feature type="transmembrane region" description="Helical" evidence="1">
    <location>
        <begin position="104"/>
        <end position="126"/>
    </location>
</feature>
<sequence length="592" mass="68495">MINIFLKHKAAFLNAVIMAFIIFAPVIFFPFVIKDAYRGINIGNFEVDEFQYMAKGREILEGHKLGNIVLREGKDWHNIQQTYIEYLFMAPVKILGLNNANVPIVFYTFGFMGTLLLILLIYLFVWQISSDTLLSLAAALFAVGGYTLVTWYYPNLSGLNNSDINIYSRPSVPLYASLFLFLCLNLLIKSTQSEKFSYVVWSGVSLGALFYTYFYGWTFAYAILGALFCVYLLKKDFKSAKKVFFVGVIGLLSGSYVLFSLFEITHSEIGKRILLFTESHGRYFSFSKIAFIALAASLIYWFRNRKNLAWPILLAISSASWIVLNQQIITNQSLQPGHYFWYFVIPMSALILIYICWSLIPLGIYRIIFSLFLIFTAYTNTIYEQWRGMKITTPFKEYAQAYRPIIDYLNNNLQGGVVLASDRLYRTMILVYTPYDLFWNESAPVFNAPPERFKEALFVYFYLNKESRNDFSDYVEWLMNKQSLTEYEYPYQSIYSMVEIYESGLSADEYHRRTLEHDASISELRSKILPRLASEYEALLKQPGGVEKILKNAGVNYILWDKNRNPEWSLSGLGGVTVVVAEDPIYLYKIEY</sequence>
<organism evidence="2 3">
    <name type="scientific">Candidatus Jorgensenbacteria bacterium GW2011_GWF2_41_8</name>
    <dbReference type="NCBI Taxonomy" id="1618667"/>
    <lineage>
        <taxon>Bacteria</taxon>
        <taxon>Candidatus Joergenseniibacteriota</taxon>
    </lineage>
</organism>
<dbReference type="Proteomes" id="UP000033856">
    <property type="component" value="Unassembled WGS sequence"/>
</dbReference>
<feature type="transmembrane region" description="Helical" evidence="1">
    <location>
        <begin position="12"/>
        <end position="33"/>
    </location>
</feature>
<feature type="transmembrane region" description="Helical" evidence="1">
    <location>
        <begin position="172"/>
        <end position="188"/>
    </location>
</feature>
<keyword evidence="1" id="KW-0812">Transmembrane</keyword>
<feature type="transmembrane region" description="Helical" evidence="1">
    <location>
        <begin position="133"/>
        <end position="152"/>
    </location>
</feature>
<evidence type="ECO:0000313" key="3">
    <source>
        <dbReference type="Proteomes" id="UP000033856"/>
    </source>
</evidence>
<feature type="transmembrane region" description="Helical" evidence="1">
    <location>
        <begin position="209"/>
        <end position="233"/>
    </location>
</feature>
<evidence type="ECO:0000256" key="1">
    <source>
        <dbReference type="SAM" id="Phobius"/>
    </source>
</evidence>
<comment type="caution">
    <text evidence="2">The sequence shown here is derived from an EMBL/GenBank/DDBJ whole genome shotgun (WGS) entry which is preliminary data.</text>
</comment>
<feature type="transmembrane region" description="Helical" evidence="1">
    <location>
        <begin position="283"/>
        <end position="302"/>
    </location>
</feature>
<keyword evidence="1" id="KW-0472">Membrane</keyword>
<feature type="transmembrane region" description="Helical" evidence="1">
    <location>
        <begin position="308"/>
        <end position="328"/>
    </location>
</feature>
<feature type="transmembrane region" description="Helical" evidence="1">
    <location>
        <begin position="340"/>
        <end position="360"/>
    </location>
</feature>